<dbReference type="Proteomes" id="UP000663720">
    <property type="component" value="Chromosome"/>
</dbReference>
<feature type="domain" description="Type I restriction modification DNA specificity" evidence="4">
    <location>
        <begin position="177"/>
        <end position="332"/>
    </location>
</feature>
<dbReference type="InterPro" id="IPR052021">
    <property type="entry name" value="Type-I_RS_S_subunit"/>
</dbReference>
<evidence type="ECO:0000313" key="5">
    <source>
        <dbReference type="EMBL" id="QTA80482.1"/>
    </source>
</evidence>
<dbReference type="REBASE" id="468782">
    <property type="entry name" value="S.Dli5ac10ORF27860P"/>
</dbReference>
<keyword evidence="6" id="KW-1185">Reference proteome</keyword>
<proteinExistence type="inferred from homology"/>
<dbReference type="AlphaFoldDB" id="A0A975B7U1"/>
<dbReference type="PANTHER" id="PTHR30408">
    <property type="entry name" value="TYPE-1 RESTRICTION ENZYME ECOKI SPECIFICITY PROTEIN"/>
    <property type="match status" value="1"/>
</dbReference>
<keyword evidence="5" id="KW-0808">Transferase</keyword>
<evidence type="ECO:0000256" key="1">
    <source>
        <dbReference type="ARBA" id="ARBA00010923"/>
    </source>
</evidence>
<keyword evidence="5" id="KW-0489">Methyltransferase</keyword>
<dbReference type="PANTHER" id="PTHR30408:SF12">
    <property type="entry name" value="TYPE I RESTRICTION ENZYME MJAVIII SPECIFICITY SUBUNIT"/>
    <property type="match status" value="1"/>
</dbReference>
<evidence type="ECO:0000259" key="4">
    <source>
        <dbReference type="Pfam" id="PF01420"/>
    </source>
</evidence>
<dbReference type="InterPro" id="IPR044946">
    <property type="entry name" value="Restrct_endonuc_typeI_TRD_sf"/>
</dbReference>
<keyword evidence="3" id="KW-0238">DNA-binding</keyword>
<keyword evidence="2" id="KW-0680">Restriction system</keyword>
<evidence type="ECO:0000256" key="2">
    <source>
        <dbReference type="ARBA" id="ARBA00022747"/>
    </source>
</evidence>
<reference evidence="5" key="1">
    <citation type="journal article" date="2021" name="Microb. Physiol.">
        <title>Proteogenomic Insights into the Physiology of Marine, Sulfate-Reducing, Filamentous Desulfonema limicola and Desulfonema magnum.</title>
        <authorList>
            <person name="Schnaars V."/>
            <person name="Wohlbrand L."/>
            <person name="Scheve S."/>
            <person name="Hinrichs C."/>
            <person name="Reinhardt R."/>
            <person name="Rabus R."/>
        </authorList>
    </citation>
    <scope>NUCLEOTIDE SEQUENCE</scope>
    <source>
        <strain evidence="5">5ac10</strain>
    </source>
</reference>
<dbReference type="CDD" id="cd17266">
    <property type="entry name" value="RMtype1_S_Sau1132ORF3780P-TRD2-CR2_like"/>
    <property type="match status" value="1"/>
</dbReference>
<dbReference type="Gene3D" id="3.90.220.20">
    <property type="entry name" value="DNA methylase specificity domains"/>
    <property type="match status" value="2"/>
</dbReference>
<protein>
    <submittedName>
        <fullName evidence="5">Type-I restriction modification system methylase</fullName>
    </submittedName>
</protein>
<accession>A0A975B7U1</accession>
<dbReference type="GO" id="GO:0032259">
    <property type="term" value="P:methylation"/>
    <property type="evidence" value="ECO:0007669"/>
    <property type="project" value="UniProtKB-KW"/>
</dbReference>
<feature type="domain" description="Type I restriction modification DNA specificity" evidence="4">
    <location>
        <begin position="3"/>
        <end position="155"/>
    </location>
</feature>
<dbReference type="SUPFAM" id="SSF116734">
    <property type="entry name" value="DNA methylase specificity domain"/>
    <property type="match status" value="2"/>
</dbReference>
<evidence type="ECO:0000313" key="6">
    <source>
        <dbReference type="Proteomes" id="UP000663720"/>
    </source>
</evidence>
<gene>
    <name evidence="5" type="primary">hsdS3</name>
    <name evidence="5" type="ORF">dnl_27870</name>
</gene>
<evidence type="ECO:0000256" key="3">
    <source>
        <dbReference type="ARBA" id="ARBA00023125"/>
    </source>
</evidence>
<dbReference type="InterPro" id="IPR000055">
    <property type="entry name" value="Restrct_endonuc_typeI_TRD"/>
</dbReference>
<name>A0A975B7U1_9BACT</name>
<dbReference type="EMBL" id="CP061799">
    <property type="protein sequence ID" value="QTA80482.1"/>
    <property type="molecule type" value="Genomic_DNA"/>
</dbReference>
<dbReference type="GO" id="GO:0003677">
    <property type="term" value="F:DNA binding"/>
    <property type="evidence" value="ECO:0007669"/>
    <property type="project" value="UniProtKB-KW"/>
</dbReference>
<sequence>MKRTWEQVKLTEICSPKQWRTISMNNLKKSGYPVYGANGKIGFYNDYNHEQPTILITCRGATCGTINICEPFSYVTGNAMSLDNLNENRVNLKYLYYCLGNFGLQNIITGTAQPQITRQSLDYVSLPLPSLQEQKRIAAILDKADAIRRKRQQAIQLADEFLRSVFLDMFGDPVTNPKGWEVKSLGENLDFLTSGSRGWAKYYSNEGEKFLRIQNIGKNKLFKNDMAFVKPPNSAEAKRTKVKSGDILISITADLGRTAVVPDNFGTAYINQHLAIIRVKNLNSIYLSEYLASQGGQVQIQKLNRQGVKAGLNFDDIKSLKILIPPLDLQKKYEQIWLNRYKFKENYDQLTKKSGEIFNSLTQRAFRGEL</sequence>
<organism evidence="5 6">
    <name type="scientific">Desulfonema limicola</name>
    <dbReference type="NCBI Taxonomy" id="45656"/>
    <lineage>
        <taxon>Bacteria</taxon>
        <taxon>Pseudomonadati</taxon>
        <taxon>Thermodesulfobacteriota</taxon>
        <taxon>Desulfobacteria</taxon>
        <taxon>Desulfobacterales</taxon>
        <taxon>Desulfococcaceae</taxon>
        <taxon>Desulfonema</taxon>
    </lineage>
</organism>
<dbReference type="KEGG" id="dli:dnl_27870"/>
<comment type="similarity">
    <text evidence="1">Belongs to the type-I restriction system S methylase family.</text>
</comment>
<dbReference type="Pfam" id="PF01420">
    <property type="entry name" value="Methylase_S"/>
    <property type="match status" value="2"/>
</dbReference>
<dbReference type="GO" id="GO:0009307">
    <property type="term" value="P:DNA restriction-modification system"/>
    <property type="evidence" value="ECO:0007669"/>
    <property type="project" value="UniProtKB-KW"/>
</dbReference>
<dbReference type="GO" id="GO:0008168">
    <property type="term" value="F:methyltransferase activity"/>
    <property type="evidence" value="ECO:0007669"/>
    <property type="project" value="UniProtKB-KW"/>
</dbReference>
<dbReference type="RefSeq" id="WP_207692127.1">
    <property type="nucleotide sequence ID" value="NZ_CP061799.1"/>
</dbReference>